<evidence type="ECO:0000313" key="1">
    <source>
        <dbReference type="EMBL" id="KIO16908.1"/>
    </source>
</evidence>
<gene>
    <name evidence="1" type="ORF">M407DRAFT_33439</name>
</gene>
<dbReference type="EMBL" id="KN823463">
    <property type="protein sequence ID" value="KIO16908.1"/>
    <property type="molecule type" value="Genomic_DNA"/>
</dbReference>
<dbReference type="Proteomes" id="UP000054248">
    <property type="component" value="Unassembled WGS sequence"/>
</dbReference>
<organism evidence="1 2">
    <name type="scientific">Tulasnella calospora MUT 4182</name>
    <dbReference type="NCBI Taxonomy" id="1051891"/>
    <lineage>
        <taxon>Eukaryota</taxon>
        <taxon>Fungi</taxon>
        <taxon>Dikarya</taxon>
        <taxon>Basidiomycota</taxon>
        <taxon>Agaricomycotina</taxon>
        <taxon>Agaricomycetes</taxon>
        <taxon>Cantharellales</taxon>
        <taxon>Tulasnellaceae</taxon>
        <taxon>Tulasnella</taxon>
    </lineage>
</organism>
<proteinExistence type="predicted"/>
<reference evidence="1 2" key="1">
    <citation type="submission" date="2014-04" db="EMBL/GenBank/DDBJ databases">
        <authorList>
            <consortium name="DOE Joint Genome Institute"/>
            <person name="Kuo A."/>
            <person name="Girlanda M."/>
            <person name="Perotto S."/>
            <person name="Kohler A."/>
            <person name="Nagy L.G."/>
            <person name="Floudas D."/>
            <person name="Copeland A."/>
            <person name="Barry K.W."/>
            <person name="Cichocki N."/>
            <person name="Veneault-Fourrey C."/>
            <person name="LaButti K."/>
            <person name="Lindquist E.A."/>
            <person name="Lipzen A."/>
            <person name="Lundell T."/>
            <person name="Morin E."/>
            <person name="Murat C."/>
            <person name="Sun H."/>
            <person name="Tunlid A."/>
            <person name="Henrissat B."/>
            <person name="Grigoriev I.V."/>
            <person name="Hibbett D.S."/>
            <person name="Martin F."/>
            <person name="Nordberg H.P."/>
            <person name="Cantor M.N."/>
            <person name="Hua S.X."/>
        </authorList>
    </citation>
    <scope>NUCLEOTIDE SEQUENCE [LARGE SCALE GENOMIC DNA]</scope>
    <source>
        <strain evidence="1 2">MUT 4182</strain>
    </source>
</reference>
<evidence type="ECO:0000313" key="2">
    <source>
        <dbReference type="Proteomes" id="UP000054248"/>
    </source>
</evidence>
<sequence>MAPGTSKTRDDSSVYTETEDFQRGGKAAYLVCGDDQRIYGNEFSAYLHAGRASTITVVLDTCGAAGFTEDFPRLCYIYDPEGISMLVSFTSDTRTMVAFDMAERNQIVVTASRVHEKAVSFRGCGALTFFLAKYLQEHPNDSAISFVKHLDDEFATQPKADWRQHPQIQSRYRLNGPFRLLSTKSGLEAWLHSMLT</sequence>
<dbReference type="OrthoDB" id="10447878at2759"/>
<keyword evidence="2" id="KW-1185">Reference proteome</keyword>
<protein>
    <submittedName>
        <fullName evidence="1">Uncharacterized protein</fullName>
    </submittedName>
</protein>
<dbReference type="Gene3D" id="3.40.50.1460">
    <property type="match status" value="1"/>
</dbReference>
<dbReference type="HOGENOM" id="CLU_1391152_0_0_1"/>
<accession>A0A0C3K6B6</accession>
<reference evidence="2" key="2">
    <citation type="submission" date="2015-01" db="EMBL/GenBank/DDBJ databases">
        <title>Evolutionary Origins and Diversification of the Mycorrhizal Mutualists.</title>
        <authorList>
            <consortium name="DOE Joint Genome Institute"/>
            <consortium name="Mycorrhizal Genomics Consortium"/>
            <person name="Kohler A."/>
            <person name="Kuo A."/>
            <person name="Nagy L.G."/>
            <person name="Floudas D."/>
            <person name="Copeland A."/>
            <person name="Barry K.W."/>
            <person name="Cichocki N."/>
            <person name="Veneault-Fourrey C."/>
            <person name="LaButti K."/>
            <person name="Lindquist E.A."/>
            <person name="Lipzen A."/>
            <person name="Lundell T."/>
            <person name="Morin E."/>
            <person name="Murat C."/>
            <person name="Riley R."/>
            <person name="Ohm R."/>
            <person name="Sun H."/>
            <person name="Tunlid A."/>
            <person name="Henrissat B."/>
            <person name="Grigoriev I.V."/>
            <person name="Hibbett D.S."/>
            <person name="Martin F."/>
        </authorList>
    </citation>
    <scope>NUCLEOTIDE SEQUENCE [LARGE SCALE GENOMIC DNA]</scope>
    <source>
        <strain evidence="2">MUT 4182</strain>
    </source>
</reference>
<name>A0A0C3K6B6_9AGAM</name>
<dbReference type="AlphaFoldDB" id="A0A0C3K6B6"/>